<dbReference type="AlphaFoldDB" id="A0A9W4GVZ1"/>
<dbReference type="EMBL" id="CAJVAX010000001">
    <property type="protein sequence ID" value="CAG7600237.1"/>
    <property type="molecule type" value="Genomic_DNA"/>
</dbReference>
<evidence type="ECO:0000313" key="2">
    <source>
        <dbReference type="Proteomes" id="UP001153328"/>
    </source>
</evidence>
<name>A0A9W4GVZ1_9ACTN</name>
<evidence type="ECO:0000313" key="1">
    <source>
        <dbReference type="EMBL" id="CAG7600237.1"/>
    </source>
</evidence>
<proteinExistence type="predicted"/>
<gene>
    <name evidence="1" type="ORF">SBRY_10308</name>
</gene>
<keyword evidence="2" id="KW-1185">Reference proteome</keyword>
<reference evidence="1" key="1">
    <citation type="submission" date="2021-06" db="EMBL/GenBank/DDBJ databases">
        <authorList>
            <person name="Arsene-Ploetze F."/>
        </authorList>
    </citation>
    <scope>NUCLEOTIDE SEQUENCE</scope>
    <source>
        <strain evidence="1">SBRY1</strain>
    </source>
</reference>
<accession>A0A9W4GVZ1</accession>
<organism evidence="1 2">
    <name type="scientific">Actinacidiphila bryophytorum</name>
    <dbReference type="NCBI Taxonomy" id="1436133"/>
    <lineage>
        <taxon>Bacteria</taxon>
        <taxon>Bacillati</taxon>
        <taxon>Actinomycetota</taxon>
        <taxon>Actinomycetes</taxon>
        <taxon>Kitasatosporales</taxon>
        <taxon>Streptomycetaceae</taxon>
        <taxon>Actinacidiphila</taxon>
    </lineage>
</organism>
<sequence length="96" mass="10292">MLRGALFAERPVPGVPGTDRLFRVVTGLLSPAVRPLVPVRGPTAAHCCGRLIAPVTPRPAASGRCPFPRVVLGYRPWLARTPPPTKWPRAGHVPFG</sequence>
<dbReference type="Proteomes" id="UP001153328">
    <property type="component" value="Unassembled WGS sequence"/>
</dbReference>
<protein>
    <submittedName>
        <fullName evidence="1">Uncharacterized protein</fullName>
    </submittedName>
</protein>
<comment type="caution">
    <text evidence="1">The sequence shown here is derived from an EMBL/GenBank/DDBJ whole genome shotgun (WGS) entry which is preliminary data.</text>
</comment>